<accession>A0A4Y1YRV6</accession>
<dbReference type="KEGG" id="nst:Nstercoris_02080"/>
<evidence type="ECO:0000313" key="3">
    <source>
        <dbReference type="Proteomes" id="UP000316473"/>
    </source>
</evidence>
<dbReference type="SUPFAM" id="SSF53756">
    <property type="entry name" value="UDP-Glycosyltransferase/glycogen phosphorylase"/>
    <property type="match status" value="1"/>
</dbReference>
<dbReference type="Proteomes" id="UP000316473">
    <property type="component" value="Chromosome"/>
</dbReference>
<dbReference type="Pfam" id="PF13579">
    <property type="entry name" value="Glyco_trans_4_4"/>
    <property type="match status" value="1"/>
</dbReference>
<evidence type="ECO:0000313" key="2">
    <source>
        <dbReference type="EMBL" id="BBL35803.1"/>
    </source>
</evidence>
<dbReference type="GO" id="GO:0016757">
    <property type="term" value="F:glycosyltransferase activity"/>
    <property type="evidence" value="ECO:0007669"/>
    <property type="project" value="InterPro"/>
</dbReference>
<sequence>MSSINRKILVAANATWNLVNFRVGLIRGLVAAGYEVVAVAPSDEYAPQLTELGCRYVPLSMDNKGTHPGRDLLFFLRFLRLLRKESPAICLGYTIKLNIYGSLAAHARGIPVINTIEGLGAVFMQKTWLTHLVSRLYRMSLLRSSKAYFLNDEDMALFIDDGLVPKPVADRLPGIGVDLDRFTPVPLSGKTPLRFLLIARMLWDKGVGEFVEAARILKKQGLDANFCLLGFLDVQNPAAISRQQMDEWIAEGVIHYLGVSDNVAEEIAQADCIVLPSYYREGTPRTLLEAAAMARPIVTTDSVGCRDVVDDGVNGYLCKPRDAVDLADKISKMVALSHSKRTAMGLRGREKMEREFDEKIVIKKYLTVIEEVLG</sequence>
<dbReference type="CDD" id="cd03808">
    <property type="entry name" value="GT4_CapM-like"/>
    <property type="match status" value="1"/>
</dbReference>
<dbReference type="PANTHER" id="PTHR12526">
    <property type="entry name" value="GLYCOSYLTRANSFERASE"/>
    <property type="match status" value="1"/>
</dbReference>
<keyword evidence="3" id="KW-1185">Reference proteome</keyword>
<keyword evidence="2" id="KW-0808">Transferase</keyword>
<reference evidence="2 3" key="1">
    <citation type="submission" date="2019-06" db="EMBL/GenBank/DDBJ databases">
        <title>Nitrosomonas stercoris KYUHI-S whole genome shotgun sequence.</title>
        <authorList>
            <person name="Nakagawa T."/>
            <person name="Tsuchiya Y."/>
            <person name="Takahashi R."/>
        </authorList>
    </citation>
    <scope>NUCLEOTIDE SEQUENCE [LARGE SCALE GENOMIC DNA]</scope>
    <source>
        <strain evidence="2 3">KYUHI-S</strain>
    </source>
</reference>
<feature type="domain" description="Glycosyltransferase subfamily 4-like N-terminal" evidence="1">
    <location>
        <begin position="25"/>
        <end position="159"/>
    </location>
</feature>
<dbReference type="Pfam" id="PF13692">
    <property type="entry name" value="Glyco_trans_1_4"/>
    <property type="match status" value="1"/>
</dbReference>
<dbReference type="PANTHER" id="PTHR12526:SF638">
    <property type="entry name" value="SPORE COAT PROTEIN SA"/>
    <property type="match status" value="1"/>
</dbReference>
<organism evidence="2 3">
    <name type="scientific">Nitrosomonas stercoris</name>
    <dbReference type="NCBI Taxonomy" id="1444684"/>
    <lineage>
        <taxon>Bacteria</taxon>
        <taxon>Pseudomonadati</taxon>
        <taxon>Pseudomonadota</taxon>
        <taxon>Betaproteobacteria</taxon>
        <taxon>Nitrosomonadales</taxon>
        <taxon>Nitrosomonadaceae</taxon>
        <taxon>Nitrosomonas</taxon>
    </lineage>
</organism>
<dbReference type="EMBL" id="AP019755">
    <property type="protein sequence ID" value="BBL35803.1"/>
    <property type="molecule type" value="Genomic_DNA"/>
</dbReference>
<proteinExistence type="predicted"/>
<dbReference type="Gene3D" id="3.40.50.2000">
    <property type="entry name" value="Glycogen Phosphorylase B"/>
    <property type="match status" value="2"/>
</dbReference>
<protein>
    <submittedName>
        <fullName evidence="2">N,N'-diacetylbacillosaminyl-diphospho-undecaprenol-alpha-1,3-N-acetylgalactosaminyltransferase</fullName>
    </submittedName>
</protein>
<gene>
    <name evidence="2" type="ORF">Nstercoris_02080</name>
</gene>
<dbReference type="AlphaFoldDB" id="A0A4Y1YRV6"/>
<name>A0A4Y1YRV6_9PROT</name>
<evidence type="ECO:0000259" key="1">
    <source>
        <dbReference type="Pfam" id="PF13579"/>
    </source>
</evidence>
<dbReference type="InterPro" id="IPR028098">
    <property type="entry name" value="Glyco_trans_4-like_N"/>
</dbReference>